<dbReference type="eggNOG" id="ENOG503372B">
    <property type="taxonomic scope" value="Bacteria"/>
</dbReference>
<dbReference type="OrthoDB" id="573320at2"/>
<name>K9W652_9CYAN</name>
<dbReference type="AlphaFoldDB" id="K9W652"/>
<geneLocation type="plasmid" evidence="1 2">
    <name>pCRI9333.04</name>
</geneLocation>
<dbReference type="EMBL" id="CP003624">
    <property type="protein sequence ID" value="AFZ15651.1"/>
    <property type="molecule type" value="Genomic_DNA"/>
</dbReference>
<evidence type="ECO:0000313" key="2">
    <source>
        <dbReference type="Proteomes" id="UP000010472"/>
    </source>
</evidence>
<keyword evidence="2" id="KW-1185">Reference proteome</keyword>
<reference evidence="1 2" key="1">
    <citation type="submission" date="2012-06" db="EMBL/GenBank/DDBJ databases">
        <title>Finished plasmid 4 of genome of Crinalium epipsammum PCC 9333.</title>
        <authorList>
            <consortium name="US DOE Joint Genome Institute"/>
            <person name="Gugger M."/>
            <person name="Coursin T."/>
            <person name="Rippka R."/>
            <person name="Tandeau De Marsac N."/>
            <person name="Huntemann M."/>
            <person name="Wei C.-L."/>
            <person name="Han J."/>
            <person name="Detter J.C."/>
            <person name="Han C."/>
            <person name="Tapia R."/>
            <person name="Davenport K."/>
            <person name="Daligault H."/>
            <person name="Erkkila T."/>
            <person name="Gu W."/>
            <person name="Munk A.C.C."/>
            <person name="Teshima H."/>
            <person name="Xu Y."/>
            <person name="Chain P."/>
            <person name="Chen A."/>
            <person name="Krypides N."/>
            <person name="Mavromatis K."/>
            <person name="Markowitz V."/>
            <person name="Szeto E."/>
            <person name="Ivanova N."/>
            <person name="Mikhailova N."/>
            <person name="Ovchinnikova G."/>
            <person name="Pagani I."/>
            <person name="Pati A."/>
            <person name="Goodwin L."/>
            <person name="Peters L."/>
            <person name="Pitluck S."/>
            <person name="Woyke T."/>
            <person name="Kerfeld C."/>
        </authorList>
    </citation>
    <scope>NUCLEOTIDE SEQUENCE [LARGE SCALE GENOMIC DNA]</scope>
    <source>
        <strain evidence="1 2">PCC 9333</strain>
        <plasmid evidence="2">Plasmid pCRI9333.04</plasmid>
    </source>
</reference>
<dbReference type="Proteomes" id="UP000010472">
    <property type="component" value="Plasmid pCRI9333.04"/>
</dbReference>
<accession>K9W652</accession>
<gene>
    <name evidence="1" type="ORF">Cri9333_4888</name>
</gene>
<dbReference type="HOGENOM" id="CLU_2368174_0_0_3"/>
<dbReference type="PATRIC" id="fig|1173022.3.peg.5279"/>
<dbReference type="KEGG" id="cep:Cri9333_4888"/>
<dbReference type="RefSeq" id="WP_015180031.1">
    <property type="nucleotide sequence ID" value="NC_019735.1"/>
</dbReference>
<protein>
    <submittedName>
        <fullName evidence="1">Uncharacterized protein</fullName>
    </submittedName>
</protein>
<evidence type="ECO:0000313" key="1">
    <source>
        <dbReference type="EMBL" id="AFZ15651.1"/>
    </source>
</evidence>
<proteinExistence type="predicted"/>
<sequence>MKLSQIQKQIKYVTNAAGEKTEVLIPVEIWETIKELLQPIESGLDPIDSNEPKAQILADLQESIRQGRTGQTYPVSALWDDMDS</sequence>
<organism evidence="1 2">
    <name type="scientific">Crinalium epipsammum PCC 9333</name>
    <dbReference type="NCBI Taxonomy" id="1173022"/>
    <lineage>
        <taxon>Bacteria</taxon>
        <taxon>Bacillati</taxon>
        <taxon>Cyanobacteriota</taxon>
        <taxon>Cyanophyceae</taxon>
        <taxon>Gomontiellales</taxon>
        <taxon>Gomontiellaceae</taxon>
        <taxon>Crinalium</taxon>
    </lineage>
</organism>
<keyword evidence="1" id="KW-0614">Plasmid</keyword>